<evidence type="ECO:0008006" key="3">
    <source>
        <dbReference type="Google" id="ProtNLM"/>
    </source>
</evidence>
<evidence type="ECO:0000313" key="2">
    <source>
        <dbReference type="Proteomes" id="UP000015105"/>
    </source>
</evidence>
<dbReference type="Gramene" id="AET3Gv21080900.1">
    <property type="protein sequence ID" value="AET3Gv21080900.1"/>
    <property type="gene ID" value="AET3Gv21080900"/>
</dbReference>
<keyword evidence="2" id="KW-1185">Reference proteome</keyword>
<sequence length="68" mass="7827">MATVERVFSAMKIIKTELRSKMSDGWLNDLMVCYIERGIFKSLDLGKIKENFHKKGRALPLPGCSMRH</sequence>
<name>A0A453GKI6_AEGTS</name>
<dbReference type="PANTHER" id="PTHR45749">
    <property type="match status" value="1"/>
</dbReference>
<reference evidence="2" key="2">
    <citation type="journal article" date="2017" name="Nat. Plants">
        <title>The Aegilops tauschii genome reveals multiple impacts of transposons.</title>
        <authorList>
            <person name="Zhao G."/>
            <person name="Zou C."/>
            <person name="Li K."/>
            <person name="Wang K."/>
            <person name="Li T."/>
            <person name="Gao L."/>
            <person name="Zhang X."/>
            <person name="Wang H."/>
            <person name="Yang Z."/>
            <person name="Liu X."/>
            <person name="Jiang W."/>
            <person name="Mao L."/>
            <person name="Kong X."/>
            <person name="Jiao Y."/>
            <person name="Jia J."/>
        </authorList>
    </citation>
    <scope>NUCLEOTIDE SEQUENCE [LARGE SCALE GENOMIC DNA]</scope>
    <source>
        <strain evidence="2">cv. AL8/78</strain>
    </source>
</reference>
<organism evidence="1 2">
    <name type="scientific">Aegilops tauschii subsp. strangulata</name>
    <name type="common">Goatgrass</name>
    <dbReference type="NCBI Taxonomy" id="200361"/>
    <lineage>
        <taxon>Eukaryota</taxon>
        <taxon>Viridiplantae</taxon>
        <taxon>Streptophyta</taxon>
        <taxon>Embryophyta</taxon>
        <taxon>Tracheophyta</taxon>
        <taxon>Spermatophyta</taxon>
        <taxon>Magnoliopsida</taxon>
        <taxon>Liliopsida</taxon>
        <taxon>Poales</taxon>
        <taxon>Poaceae</taxon>
        <taxon>BOP clade</taxon>
        <taxon>Pooideae</taxon>
        <taxon>Triticodae</taxon>
        <taxon>Triticeae</taxon>
        <taxon>Triticinae</taxon>
        <taxon>Aegilops</taxon>
    </lineage>
</organism>
<dbReference type="AlphaFoldDB" id="A0A453GKI6"/>
<reference evidence="1" key="3">
    <citation type="journal article" date="2017" name="Nature">
        <title>Genome sequence of the progenitor of the wheat D genome Aegilops tauschii.</title>
        <authorList>
            <person name="Luo M.C."/>
            <person name="Gu Y.Q."/>
            <person name="Puiu D."/>
            <person name="Wang H."/>
            <person name="Twardziok S.O."/>
            <person name="Deal K.R."/>
            <person name="Huo N."/>
            <person name="Zhu T."/>
            <person name="Wang L."/>
            <person name="Wang Y."/>
            <person name="McGuire P.E."/>
            <person name="Liu S."/>
            <person name="Long H."/>
            <person name="Ramasamy R.K."/>
            <person name="Rodriguez J.C."/>
            <person name="Van S.L."/>
            <person name="Yuan L."/>
            <person name="Wang Z."/>
            <person name="Xia Z."/>
            <person name="Xiao L."/>
            <person name="Anderson O.D."/>
            <person name="Ouyang S."/>
            <person name="Liang Y."/>
            <person name="Zimin A.V."/>
            <person name="Pertea G."/>
            <person name="Qi P."/>
            <person name="Bennetzen J.L."/>
            <person name="Dai X."/>
            <person name="Dawson M.W."/>
            <person name="Muller H.G."/>
            <person name="Kugler K."/>
            <person name="Rivarola-Duarte L."/>
            <person name="Spannagl M."/>
            <person name="Mayer K.F.X."/>
            <person name="Lu F.H."/>
            <person name="Bevan M.W."/>
            <person name="Leroy P."/>
            <person name="Li P."/>
            <person name="You F.M."/>
            <person name="Sun Q."/>
            <person name="Liu Z."/>
            <person name="Lyons E."/>
            <person name="Wicker T."/>
            <person name="Salzberg S.L."/>
            <person name="Devos K.M."/>
            <person name="Dvorak J."/>
        </authorList>
    </citation>
    <scope>NUCLEOTIDE SEQUENCE [LARGE SCALE GENOMIC DNA]</scope>
    <source>
        <strain evidence="1">cv. AL8/78</strain>
    </source>
</reference>
<protein>
    <recommendedName>
        <fullName evidence="3">HAT C-terminal dimerisation domain-containing protein</fullName>
    </recommendedName>
</protein>
<evidence type="ECO:0000313" key="1">
    <source>
        <dbReference type="EnsemblPlants" id="AET3Gv21080900.1"/>
    </source>
</evidence>
<accession>A0A453GKI6</accession>
<dbReference type="PANTHER" id="PTHR45749:SF22">
    <property type="entry name" value="TTF-TYPE DOMAIN-CONTAINING PROTEIN"/>
    <property type="match status" value="1"/>
</dbReference>
<proteinExistence type="predicted"/>
<reference evidence="1" key="5">
    <citation type="journal article" date="2021" name="G3 (Bethesda)">
        <title>Aegilops tauschii genome assembly Aet v5.0 features greater sequence contiguity and improved annotation.</title>
        <authorList>
            <person name="Wang L."/>
            <person name="Zhu T."/>
            <person name="Rodriguez J.C."/>
            <person name="Deal K.R."/>
            <person name="Dubcovsky J."/>
            <person name="McGuire P.E."/>
            <person name="Lux T."/>
            <person name="Spannagl M."/>
            <person name="Mayer K.F.X."/>
            <person name="Baldrich P."/>
            <person name="Meyers B.C."/>
            <person name="Huo N."/>
            <person name="Gu Y.Q."/>
            <person name="Zhou H."/>
            <person name="Devos K.M."/>
            <person name="Bennetzen J.L."/>
            <person name="Unver T."/>
            <person name="Budak H."/>
            <person name="Gulick P.J."/>
            <person name="Galiba G."/>
            <person name="Kalapos B."/>
            <person name="Nelson D.R."/>
            <person name="Li P."/>
            <person name="You F.M."/>
            <person name="Luo M.C."/>
            <person name="Dvorak J."/>
        </authorList>
    </citation>
    <scope>NUCLEOTIDE SEQUENCE [LARGE SCALE GENOMIC DNA]</scope>
    <source>
        <strain evidence="1">cv. AL8/78</strain>
    </source>
</reference>
<dbReference type="EnsemblPlants" id="AET3Gv21080900.1">
    <property type="protein sequence ID" value="AET3Gv21080900.1"/>
    <property type="gene ID" value="AET3Gv21080900"/>
</dbReference>
<reference evidence="2" key="1">
    <citation type="journal article" date="2014" name="Science">
        <title>Ancient hybridizations among the ancestral genomes of bread wheat.</title>
        <authorList>
            <consortium name="International Wheat Genome Sequencing Consortium,"/>
            <person name="Marcussen T."/>
            <person name="Sandve S.R."/>
            <person name="Heier L."/>
            <person name="Spannagl M."/>
            <person name="Pfeifer M."/>
            <person name="Jakobsen K.S."/>
            <person name="Wulff B.B."/>
            <person name="Steuernagel B."/>
            <person name="Mayer K.F."/>
            <person name="Olsen O.A."/>
        </authorList>
    </citation>
    <scope>NUCLEOTIDE SEQUENCE [LARGE SCALE GENOMIC DNA]</scope>
    <source>
        <strain evidence="2">cv. AL8/78</strain>
    </source>
</reference>
<reference evidence="1" key="4">
    <citation type="submission" date="2019-03" db="UniProtKB">
        <authorList>
            <consortium name="EnsemblPlants"/>
        </authorList>
    </citation>
    <scope>IDENTIFICATION</scope>
</reference>
<dbReference type="Proteomes" id="UP000015105">
    <property type="component" value="Chromosome 3D"/>
</dbReference>